<keyword evidence="2" id="KW-1185">Reference proteome</keyword>
<dbReference type="Proteomes" id="UP000199073">
    <property type="component" value="Unassembled WGS sequence"/>
</dbReference>
<dbReference type="EMBL" id="FNJI01000006">
    <property type="protein sequence ID" value="SDO83988.1"/>
    <property type="molecule type" value="Genomic_DNA"/>
</dbReference>
<sequence>METIAVYWEEQIKVYGISDKFDLMLSTLTFDPSELEFWGQQIAALEAGIKRFEFIACHRGEEVISLHLLLDKGSAKTLDEAVNRLAATRSLHCRKTWPVDLIYLHGPHFQDRFGIADAAATSLARHNLTPLITGCAGTSMYLVFRGGEGDRAKKTLTRTFLTPMDRQRS</sequence>
<protein>
    <submittedName>
        <fullName evidence="1">Uncharacterized protein</fullName>
    </submittedName>
</protein>
<reference evidence="1 2" key="1">
    <citation type="submission" date="2016-10" db="EMBL/GenBank/DDBJ databases">
        <authorList>
            <person name="de Groot N.N."/>
        </authorList>
    </citation>
    <scope>NUCLEOTIDE SEQUENCE [LARGE SCALE GENOMIC DNA]</scope>
    <source>
        <strain evidence="1 2">DSM 12130</strain>
    </source>
</reference>
<evidence type="ECO:0000313" key="1">
    <source>
        <dbReference type="EMBL" id="SDO83988.1"/>
    </source>
</evidence>
<evidence type="ECO:0000313" key="2">
    <source>
        <dbReference type="Proteomes" id="UP000199073"/>
    </source>
</evidence>
<organism evidence="1 2">
    <name type="scientific">Desulforhopalus singaporensis</name>
    <dbReference type="NCBI Taxonomy" id="91360"/>
    <lineage>
        <taxon>Bacteria</taxon>
        <taxon>Pseudomonadati</taxon>
        <taxon>Thermodesulfobacteriota</taxon>
        <taxon>Desulfobulbia</taxon>
        <taxon>Desulfobulbales</taxon>
        <taxon>Desulfocapsaceae</taxon>
        <taxon>Desulforhopalus</taxon>
    </lineage>
</organism>
<dbReference type="RefSeq" id="WP_092220750.1">
    <property type="nucleotide sequence ID" value="NZ_FNJI01000006.1"/>
</dbReference>
<proteinExistence type="predicted"/>
<dbReference type="OrthoDB" id="5422779at2"/>
<name>A0A1H0MU45_9BACT</name>
<dbReference type="AlphaFoldDB" id="A0A1H0MU45"/>
<dbReference type="STRING" id="91360.SAMN05660330_01189"/>
<accession>A0A1H0MU45</accession>
<gene>
    <name evidence="1" type="ORF">SAMN05660330_01189</name>
</gene>